<sequence length="152" mass="16459">MSEAMRISSHKLLLAAVPLLAAAAASAAEHKIECPVQLPQDALQVVHPPSGWTAFVPTALRLSSVTMMNGPPSKMAILKPDEIKQQKNKKKVSWLDLNDGPAPGGKWIACNYGEGNNDVILSRQIDDKTSQCTVTYSGTSPREYDITIACDW</sequence>
<dbReference type="NCBIfam" id="NF042415">
    <property type="entry name" value="STY0301_fam"/>
    <property type="match status" value="1"/>
</dbReference>
<dbReference type="RefSeq" id="WP_161097062.1">
    <property type="nucleotide sequence ID" value="NZ_WWCW01000035.1"/>
</dbReference>
<evidence type="ECO:0000313" key="2">
    <source>
        <dbReference type="EMBL" id="MYM87982.1"/>
    </source>
</evidence>
<protein>
    <submittedName>
        <fullName evidence="2">Uncharacterized protein</fullName>
    </submittedName>
</protein>
<feature type="chain" id="PRO_5032811161" evidence="1">
    <location>
        <begin position="28"/>
        <end position="152"/>
    </location>
</feature>
<evidence type="ECO:0000256" key="1">
    <source>
        <dbReference type="SAM" id="SignalP"/>
    </source>
</evidence>
<organism evidence="2 3">
    <name type="scientific">Duganella vulcania</name>
    <dbReference type="NCBI Taxonomy" id="2692166"/>
    <lineage>
        <taxon>Bacteria</taxon>
        <taxon>Pseudomonadati</taxon>
        <taxon>Pseudomonadota</taxon>
        <taxon>Betaproteobacteria</taxon>
        <taxon>Burkholderiales</taxon>
        <taxon>Oxalobacteraceae</taxon>
        <taxon>Telluria group</taxon>
        <taxon>Duganella</taxon>
    </lineage>
</organism>
<gene>
    <name evidence="2" type="ORF">GTP91_12435</name>
</gene>
<keyword evidence="1" id="KW-0732">Signal</keyword>
<dbReference type="EMBL" id="WWCW01000035">
    <property type="protein sequence ID" value="MYM87982.1"/>
    <property type="molecule type" value="Genomic_DNA"/>
</dbReference>
<accession>A0A845G3D7</accession>
<comment type="caution">
    <text evidence="2">The sequence shown here is derived from an EMBL/GenBank/DDBJ whole genome shotgun (WGS) entry which is preliminary data.</text>
</comment>
<reference evidence="2 3" key="1">
    <citation type="submission" date="2020-01" db="EMBL/GenBank/DDBJ databases">
        <title>Novel species isolated from a subtropical stream in China.</title>
        <authorList>
            <person name="Lu H."/>
        </authorList>
    </citation>
    <scope>NUCLEOTIDE SEQUENCE [LARGE SCALE GENOMIC DNA]</scope>
    <source>
        <strain evidence="2 3">FT82W</strain>
    </source>
</reference>
<name>A0A845G3D7_9BURK</name>
<dbReference type="Proteomes" id="UP000470302">
    <property type="component" value="Unassembled WGS sequence"/>
</dbReference>
<evidence type="ECO:0000313" key="3">
    <source>
        <dbReference type="Proteomes" id="UP000470302"/>
    </source>
</evidence>
<feature type="signal peptide" evidence="1">
    <location>
        <begin position="1"/>
        <end position="27"/>
    </location>
</feature>
<dbReference type="AlphaFoldDB" id="A0A845G3D7"/>
<dbReference type="InterPro" id="IPR049973">
    <property type="entry name" value="STY0301-like"/>
</dbReference>
<proteinExistence type="predicted"/>